<evidence type="ECO:0000256" key="1">
    <source>
        <dbReference type="SAM" id="MobiDB-lite"/>
    </source>
</evidence>
<evidence type="ECO:0000313" key="2">
    <source>
        <dbReference type="EMBL" id="CAA9358149.1"/>
    </source>
</evidence>
<sequence>AASVRRSREAHVPRHRHVVRRPRDRLQLPGVPLARPARPPHARGRGGGDRRRHAAAHRHAARAPHAARGQRDRPGRRRAVHARPRRPHPRHRRPAGREQAARRAAPDVRLRRHARRPHAEVQLHLRRHAPAPGELQARGARAGARGRRDRDDRRGGGDAGGGAARAPHRLRLPHRPARLRHRRQVAPAGRARRAARRVGARDQRPLLDRAPHAPLDPRGDRGRAAGGRGAHLPHAPHARQPARRPRVRAAARRDARVRRADGAHRRM</sequence>
<feature type="non-terminal residue" evidence="2">
    <location>
        <position position="267"/>
    </location>
</feature>
<feature type="compositionally biased region" description="Basic residues" evidence="1">
    <location>
        <begin position="74"/>
        <end position="94"/>
    </location>
</feature>
<name>A0A6J4MFF1_9BACT</name>
<organism evidence="2">
    <name type="scientific">uncultured Gemmatimonadaceae bacterium</name>
    <dbReference type="NCBI Taxonomy" id="246130"/>
    <lineage>
        <taxon>Bacteria</taxon>
        <taxon>Pseudomonadati</taxon>
        <taxon>Gemmatimonadota</taxon>
        <taxon>Gemmatimonadia</taxon>
        <taxon>Gemmatimonadales</taxon>
        <taxon>Gemmatimonadaceae</taxon>
        <taxon>environmental samples</taxon>
    </lineage>
</organism>
<proteinExistence type="predicted"/>
<feature type="compositionally biased region" description="Basic residues" evidence="1">
    <location>
        <begin position="13"/>
        <end position="23"/>
    </location>
</feature>
<dbReference type="AlphaFoldDB" id="A0A6J4MFF1"/>
<feature type="region of interest" description="Disordered" evidence="1">
    <location>
        <begin position="1"/>
        <end position="267"/>
    </location>
</feature>
<keyword evidence="2" id="KW-0378">Hydrolase</keyword>
<gene>
    <name evidence="2" type="ORF">AVDCRST_MAG40-3301</name>
</gene>
<feature type="compositionally biased region" description="Basic residues" evidence="1">
    <location>
        <begin position="38"/>
        <end position="62"/>
    </location>
</feature>
<feature type="compositionally biased region" description="Basic and acidic residues" evidence="1">
    <location>
        <begin position="1"/>
        <end position="12"/>
    </location>
</feature>
<reference evidence="2" key="1">
    <citation type="submission" date="2020-02" db="EMBL/GenBank/DDBJ databases">
        <authorList>
            <person name="Meier V. D."/>
        </authorList>
    </citation>
    <scope>NUCLEOTIDE SEQUENCE</scope>
    <source>
        <strain evidence="2">AVDCRST_MAG40</strain>
    </source>
</reference>
<accession>A0A6J4MFF1</accession>
<feature type="compositionally biased region" description="Basic residues" evidence="1">
    <location>
        <begin position="166"/>
        <end position="198"/>
    </location>
</feature>
<dbReference type="GO" id="GO:0016787">
    <property type="term" value="F:hydrolase activity"/>
    <property type="evidence" value="ECO:0007669"/>
    <property type="project" value="UniProtKB-KW"/>
</dbReference>
<feature type="compositionally biased region" description="Basic and acidic residues" evidence="1">
    <location>
        <begin position="146"/>
        <end position="156"/>
    </location>
</feature>
<feature type="compositionally biased region" description="Basic and acidic residues" evidence="1">
    <location>
        <begin position="95"/>
        <end position="109"/>
    </location>
</feature>
<feature type="compositionally biased region" description="Basic and acidic residues" evidence="1">
    <location>
        <begin position="251"/>
        <end position="267"/>
    </location>
</feature>
<protein>
    <submittedName>
        <fullName evidence="2">Metal-dependent hydrolases of the beta-lactamase superfamily I PhnP protein</fullName>
    </submittedName>
</protein>
<dbReference type="EMBL" id="CADCTX010000908">
    <property type="protein sequence ID" value="CAA9358149.1"/>
    <property type="molecule type" value="Genomic_DNA"/>
</dbReference>
<feature type="compositionally biased region" description="Basic and acidic residues" evidence="1">
    <location>
        <begin position="199"/>
        <end position="223"/>
    </location>
</feature>
<feature type="non-terminal residue" evidence="2">
    <location>
        <position position="1"/>
    </location>
</feature>
<feature type="compositionally biased region" description="Basic residues" evidence="1">
    <location>
        <begin position="234"/>
        <end position="250"/>
    </location>
</feature>